<dbReference type="InterPro" id="IPR001498">
    <property type="entry name" value="Impact_N"/>
</dbReference>
<reference evidence="2 3" key="1">
    <citation type="journal article" date="2021" name="Sci. Rep.">
        <title>The genome of the diatom Chaetoceros tenuissimus carries an ancient integrated fragment of an extant virus.</title>
        <authorList>
            <person name="Hongo Y."/>
            <person name="Kimura K."/>
            <person name="Takaki Y."/>
            <person name="Yoshida Y."/>
            <person name="Baba S."/>
            <person name="Kobayashi G."/>
            <person name="Nagasaki K."/>
            <person name="Hano T."/>
            <person name="Tomaru Y."/>
        </authorList>
    </citation>
    <scope>NUCLEOTIDE SEQUENCE [LARGE SCALE GENOMIC DNA]</scope>
    <source>
        <strain evidence="2 3">NIES-3715</strain>
    </source>
</reference>
<dbReference type="Pfam" id="PF13532">
    <property type="entry name" value="2OG-FeII_Oxy_2"/>
    <property type="match status" value="1"/>
</dbReference>
<dbReference type="Pfam" id="PF01205">
    <property type="entry name" value="Impact_N"/>
    <property type="match status" value="1"/>
</dbReference>
<dbReference type="PANTHER" id="PTHR31212">
    <property type="entry name" value="ALPHA-KETOGLUTARATE-DEPENDENT DIOXYGENASE ALKB HOMOLOG 3"/>
    <property type="match status" value="1"/>
</dbReference>
<organism evidence="2 3">
    <name type="scientific">Chaetoceros tenuissimus</name>
    <dbReference type="NCBI Taxonomy" id="426638"/>
    <lineage>
        <taxon>Eukaryota</taxon>
        <taxon>Sar</taxon>
        <taxon>Stramenopiles</taxon>
        <taxon>Ochrophyta</taxon>
        <taxon>Bacillariophyta</taxon>
        <taxon>Coscinodiscophyceae</taxon>
        <taxon>Chaetocerotophycidae</taxon>
        <taxon>Chaetocerotales</taxon>
        <taxon>Chaetocerotaceae</taxon>
        <taxon>Chaetoceros</taxon>
    </lineage>
</organism>
<dbReference type="InterPro" id="IPR020568">
    <property type="entry name" value="Ribosomal_Su5_D2-typ_SF"/>
</dbReference>
<dbReference type="SUPFAM" id="SSF54211">
    <property type="entry name" value="Ribosomal protein S5 domain 2-like"/>
    <property type="match status" value="1"/>
</dbReference>
<evidence type="ECO:0000313" key="2">
    <source>
        <dbReference type="EMBL" id="GFH45691.1"/>
    </source>
</evidence>
<dbReference type="InterPro" id="IPR036956">
    <property type="entry name" value="Impact_N_sf"/>
</dbReference>
<dbReference type="InterPro" id="IPR037151">
    <property type="entry name" value="AlkB-like_sf"/>
</dbReference>
<dbReference type="GO" id="GO:0006307">
    <property type="term" value="P:DNA alkylation repair"/>
    <property type="evidence" value="ECO:0007669"/>
    <property type="project" value="InterPro"/>
</dbReference>
<dbReference type="AlphaFoldDB" id="A0AAD3H0E0"/>
<evidence type="ECO:0000259" key="1">
    <source>
        <dbReference type="PROSITE" id="PS51471"/>
    </source>
</evidence>
<comment type="caution">
    <text evidence="2">The sequence shown here is derived from an EMBL/GenBank/DDBJ whole genome shotgun (WGS) entry which is preliminary data.</text>
</comment>
<dbReference type="PROSITE" id="PS51471">
    <property type="entry name" value="FE2OG_OXY"/>
    <property type="match status" value="1"/>
</dbReference>
<dbReference type="InterPro" id="IPR005123">
    <property type="entry name" value="Oxoglu/Fe-dep_dioxygenase_dom"/>
</dbReference>
<gene>
    <name evidence="2" type="ORF">CTEN210_02165</name>
</gene>
<dbReference type="EMBL" id="BLLK01000022">
    <property type="protein sequence ID" value="GFH45691.1"/>
    <property type="molecule type" value="Genomic_DNA"/>
</dbReference>
<dbReference type="SUPFAM" id="SSF51197">
    <property type="entry name" value="Clavaminate synthase-like"/>
    <property type="match status" value="1"/>
</dbReference>
<dbReference type="Gene3D" id="2.60.120.590">
    <property type="entry name" value="Alpha-ketoglutarate-dependent dioxygenase AlkB-like"/>
    <property type="match status" value="1"/>
</dbReference>
<accession>A0AAD3H0E0</accession>
<proteinExistence type="predicted"/>
<dbReference type="Gene3D" id="3.30.230.30">
    <property type="entry name" value="Impact, N-terminal domain"/>
    <property type="match status" value="1"/>
</dbReference>
<dbReference type="GO" id="GO:0051213">
    <property type="term" value="F:dioxygenase activity"/>
    <property type="evidence" value="ECO:0007669"/>
    <property type="project" value="InterPro"/>
</dbReference>
<dbReference type="Proteomes" id="UP001054902">
    <property type="component" value="Unassembled WGS sequence"/>
</dbReference>
<sequence length="455" mass="52020">MQPTIQVADSEFIGYIKPISKLSEAKAFQAEIEDKHPKAAHIPYCYEINDNEYGYDEDGEPKNSTGPLILQELKNYTLKKRKHEASYGYVLVIVRYFQQRLLGVTCGRLSQCYSTIAGLTLHRFFHHDIPMIVDLTKEKLTKSIYGLGAGDCEVILDILKHVHDEKIPRDCSPEQWVSLIKSELEFGGFRGNLNEELPRLQNLQADVSSGLIPCYRYPGNYRGDEWETYQWSNLSYKVKKSVEKNLEPLVEQEMNHCVTNYYRDGKDFIGHHSDKDLDLDRNGVIVSVSMGEERVLELKRRCEPHDICRVILPHGSMLVLGPNTNKLFTHSILTKEDSKIPRISLTFRRVLSLLDTNTNRLFGPGVAIESLTLLREKIMKENITFMSGLATATLVAFNLGNNGTKEHIKTSIVSSGSLAISFFIYKKIRLYLCKRKEELEARKFFSRASVHGTQY</sequence>
<feature type="domain" description="Fe2OG dioxygenase" evidence="1">
    <location>
        <begin position="253"/>
        <end position="351"/>
    </location>
</feature>
<keyword evidence="3" id="KW-1185">Reference proteome</keyword>
<dbReference type="InterPro" id="IPR032854">
    <property type="entry name" value="ALKBH3"/>
</dbReference>
<dbReference type="PANTHER" id="PTHR31212:SF4">
    <property type="entry name" value="ALPHA-KETOGLUTARATE-DEPENDENT DIOXYGENASE ALKB HOMOLOG 3"/>
    <property type="match status" value="1"/>
</dbReference>
<dbReference type="InterPro" id="IPR027450">
    <property type="entry name" value="AlkB-like"/>
</dbReference>
<evidence type="ECO:0000313" key="3">
    <source>
        <dbReference type="Proteomes" id="UP001054902"/>
    </source>
</evidence>
<name>A0AAD3H0E0_9STRA</name>
<protein>
    <recommendedName>
        <fullName evidence="1">Fe2OG dioxygenase domain-containing protein</fullName>
    </recommendedName>
</protein>